<feature type="domain" description="Helicase ATP-binding" evidence="7">
    <location>
        <begin position="382"/>
        <end position="569"/>
    </location>
</feature>
<evidence type="ECO:0000256" key="3">
    <source>
        <dbReference type="ARBA" id="ARBA00022806"/>
    </source>
</evidence>
<reference evidence="10 11" key="1">
    <citation type="submission" date="2024-10" db="EMBL/GenBank/DDBJ databases">
        <title>Updated reference genomes for cyclostephanoid diatoms.</title>
        <authorList>
            <person name="Roberts W.R."/>
            <person name="Alverson A.J."/>
        </authorList>
    </citation>
    <scope>NUCLEOTIDE SEQUENCE [LARGE SCALE GENOMIC DNA]</scope>
    <source>
        <strain evidence="10 11">AJA276-08</strain>
    </source>
</reference>
<evidence type="ECO:0000259" key="8">
    <source>
        <dbReference type="PROSITE" id="PS51194"/>
    </source>
</evidence>
<evidence type="ECO:0000259" key="9">
    <source>
        <dbReference type="PROSITE" id="PS51195"/>
    </source>
</evidence>
<keyword evidence="2" id="KW-0378">Hydrolase</keyword>
<feature type="compositionally biased region" description="Acidic residues" evidence="6">
    <location>
        <begin position="244"/>
        <end position="274"/>
    </location>
</feature>
<organism evidence="10 11">
    <name type="scientific">Stephanodiscus triporus</name>
    <dbReference type="NCBI Taxonomy" id="2934178"/>
    <lineage>
        <taxon>Eukaryota</taxon>
        <taxon>Sar</taxon>
        <taxon>Stramenopiles</taxon>
        <taxon>Ochrophyta</taxon>
        <taxon>Bacillariophyta</taxon>
        <taxon>Coscinodiscophyceae</taxon>
        <taxon>Thalassiosirophycidae</taxon>
        <taxon>Stephanodiscales</taxon>
        <taxon>Stephanodiscaceae</taxon>
        <taxon>Stephanodiscus</taxon>
    </lineage>
</organism>
<dbReference type="InterPro" id="IPR001650">
    <property type="entry name" value="Helicase_C-like"/>
</dbReference>
<name>A0ABD3MN03_9STRA</name>
<dbReference type="EMBL" id="JALLAZ020001842">
    <property type="protein sequence ID" value="KAL3761910.1"/>
    <property type="molecule type" value="Genomic_DNA"/>
</dbReference>
<dbReference type="InterPro" id="IPR050079">
    <property type="entry name" value="DEAD_box_RNA_helicase"/>
</dbReference>
<dbReference type="InterPro" id="IPR000629">
    <property type="entry name" value="RNA-helicase_DEAD-box_CS"/>
</dbReference>
<dbReference type="InterPro" id="IPR014001">
    <property type="entry name" value="Helicase_ATP-bd"/>
</dbReference>
<evidence type="ECO:0000256" key="6">
    <source>
        <dbReference type="SAM" id="MobiDB-lite"/>
    </source>
</evidence>
<dbReference type="CDD" id="cd18787">
    <property type="entry name" value="SF2_C_DEAD"/>
    <property type="match status" value="1"/>
</dbReference>
<dbReference type="PANTHER" id="PTHR47959:SF1">
    <property type="entry name" value="ATP-DEPENDENT RNA HELICASE DBPA"/>
    <property type="match status" value="1"/>
</dbReference>
<dbReference type="SUPFAM" id="SSF52540">
    <property type="entry name" value="P-loop containing nucleoside triphosphate hydrolases"/>
    <property type="match status" value="2"/>
</dbReference>
<dbReference type="InterPro" id="IPR014014">
    <property type="entry name" value="RNA_helicase_DEAD_Q_motif"/>
</dbReference>
<feature type="short sequence motif" description="Q motif" evidence="5">
    <location>
        <begin position="304"/>
        <end position="332"/>
    </location>
</feature>
<evidence type="ECO:0000256" key="2">
    <source>
        <dbReference type="ARBA" id="ARBA00022801"/>
    </source>
</evidence>
<feature type="region of interest" description="Disordered" evidence="6">
    <location>
        <begin position="876"/>
        <end position="929"/>
    </location>
</feature>
<feature type="compositionally biased region" description="Basic and acidic residues" evidence="6">
    <location>
        <begin position="232"/>
        <end position="243"/>
    </location>
</feature>
<keyword evidence="3" id="KW-0347">Helicase</keyword>
<dbReference type="Proteomes" id="UP001530315">
    <property type="component" value="Unassembled WGS sequence"/>
</dbReference>
<feature type="compositionally biased region" description="Basic and acidic residues" evidence="6">
    <location>
        <begin position="140"/>
        <end position="156"/>
    </location>
</feature>
<dbReference type="PROSITE" id="PS51194">
    <property type="entry name" value="HELICASE_CTER"/>
    <property type="match status" value="1"/>
</dbReference>
<feature type="compositionally biased region" description="Basic and acidic residues" evidence="6">
    <location>
        <begin position="199"/>
        <end position="208"/>
    </location>
</feature>
<dbReference type="GO" id="GO:0004386">
    <property type="term" value="F:helicase activity"/>
    <property type="evidence" value="ECO:0007669"/>
    <property type="project" value="UniProtKB-KW"/>
</dbReference>
<feature type="compositionally biased region" description="Acidic residues" evidence="6">
    <location>
        <begin position="157"/>
        <end position="187"/>
    </location>
</feature>
<gene>
    <name evidence="10" type="ORF">ACHAW5_006139</name>
</gene>
<proteinExistence type="predicted"/>
<dbReference type="GO" id="GO:0005524">
    <property type="term" value="F:ATP binding"/>
    <property type="evidence" value="ECO:0007669"/>
    <property type="project" value="UniProtKB-KW"/>
</dbReference>
<evidence type="ECO:0000313" key="10">
    <source>
        <dbReference type="EMBL" id="KAL3761910.1"/>
    </source>
</evidence>
<dbReference type="Gene3D" id="3.40.50.300">
    <property type="entry name" value="P-loop containing nucleotide triphosphate hydrolases"/>
    <property type="match status" value="2"/>
</dbReference>
<dbReference type="Pfam" id="PF00270">
    <property type="entry name" value="DEAD"/>
    <property type="match status" value="1"/>
</dbReference>
<keyword evidence="4" id="KW-0067">ATP-binding</keyword>
<dbReference type="Pfam" id="PF00271">
    <property type="entry name" value="Helicase_C"/>
    <property type="match status" value="1"/>
</dbReference>
<sequence length="945" mass="103711">MAALLPTITSDDDDDDDEDGSSSTARVEVGGGDNRRRRRRRAMTGAADDDDDEDDEMDEDLEFGGLLAKDGSGAAFLDGRYSGGASSSWSYRSALSLLSRNDSGDDGTTMMVAERTSVASIIAAARSNLRRGVDDEDDVKNDKGEDKKEDGAKAREEDDDGSDDDDDDDDDDSDDDDSDDSSDDGVDDADHATNSMESDVLRVQERQRHPQRKGKKEEDGKSMGGGSATSSWEERVEKEGTRDESDEDDDNDDDDDDEDPERDDDDNDDDDEDERREAAKAAAFFDSSSGVVVAPSSDAPSRIDSFSMLGISRPLLRGVASMGFVSPTPIQSSVVPVALAGRDVCASAVTGILKRRDPSKLFGVETFGTSRAYAPTLLSLATAAFLLPIMERILQRGGGRATSSVRPIAGGRTSSATRALILAPTRELAAQCVSMMTAMAKFTDLRAALIVGGAKNVMSQRDSTGADDDDACRSNIHAAAELRTRPDVVVATPGRLLDHIANSQGVDMDDVEFLVLDEADRLLDLGFQDEVHEIVKSCPAERQTMLFSATMSTKVDDLIRLSLKRPVRISATDKERTGRPAGSNNGVEVAPRLEQEFVRVRAGNEGANREGMLLALLTRTFRDRVIVFFDTKSAAHRLMIVCGLCGIKCAELHGNLTQVQRLEALEAFREGSVDVLLCTDLAARGLDITGVEAVINFEMPSQVETYVHRIGRTARAGRGGKSCTLIGEGRRYLMKEVIKDADEKNRRQKQDRSSQPIGVIRSRTIPPAVIAHFVAKINSLERTINEVMDAETVARLDRIAEMEAVRVKNIIEHSDSIKSRPQKEWFATPKEKMSVKAATAERKRLMEEKVGTGTHRMTRKKRRAQEAREMFLEAKEEAAKKEEETGKKSKKDRLERRRGKMQSGRRSWRPEASMTTINEGIGSLNKNERQQIQTLQAMGDYSRKK</sequence>
<evidence type="ECO:0000256" key="4">
    <source>
        <dbReference type="ARBA" id="ARBA00022840"/>
    </source>
</evidence>
<dbReference type="PROSITE" id="PS51192">
    <property type="entry name" value="HELICASE_ATP_BIND_1"/>
    <property type="match status" value="1"/>
</dbReference>
<dbReference type="SMART" id="SM00487">
    <property type="entry name" value="DEXDc"/>
    <property type="match status" value="1"/>
</dbReference>
<dbReference type="PANTHER" id="PTHR47959">
    <property type="entry name" value="ATP-DEPENDENT RNA HELICASE RHLE-RELATED"/>
    <property type="match status" value="1"/>
</dbReference>
<dbReference type="PROSITE" id="PS51195">
    <property type="entry name" value="Q_MOTIF"/>
    <property type="match status" value="1"/>
</dbReference>
<evidence type="ECO:0000259" key="7">
    <source>
        <dbReference type="PROSITE" id="PS51192"/>
    </source>
</evidence>
<feature type="compositionally biased region" description="Acidic residues" evidence="6">
    <location>
        <begin position="47"/>
        <end position="60"/>
    </location>
</feature>
<feature type="region of interest" description="Disordered" evidence="6">
    <location>
        <begin position="125"/>
        <end position="277"/>
    </location>
</feature>
<keyword evidence="11" id="KW-1185">Reference proteome</keyword>
<evidence type="ECO:0000256" key="1">
    <source>
        <dbReference type="ARBA" id="ARBA00022741"/>
    </source>
</evidence>
<feature type="domain" description="DEAD-box RNA helicase Q" evidence="9">
    <location>
        <begin position="304"/>
        <end position="332"/>
    </location>
</feature>
<comment type="caution">
    <text evidence="10">The sequence shown here is derived from an EMBL/GenBank/DDBJ whole genome shotgun (WGS) entry which is preliminary data.</text>
</comment>
<feature type="compositionally biased region" description="Acidic residues" evidence="6">
    <location>
        <begin position="10"/>
        <end position="20"/>
    </location>
</feature>
<feature type="region of interest" description="Disordered" evidence="6">
    <location>
        <begin position="1"/>
        <end position="60"/>
    </location>
</feature>
<feature type="compositionally biased region" description="Basic and acidic residues" evidence="6">
    <location>
        <begin position="876"/>
        <end position="895"/>
    </location>
</feature>
<dbReference type="AlphaFoldDB" id="A0ABD3MN03"/>
<evidence type="ECO:0008006" key="12">
    <source>
        <dbReference type="Google" id="ProtNLM"/>
    </source>
</evidence>
<dbReference type="InterPro" id="IPR027417">
    <property type="entry name" value="P-loop_NTPase"/>
</dbReference>
<evidence type="ECO:0000256" key="5">
    <source>
        <dbReference type="PROSITE-ProRule" id="PRU00552"/>
    </source>
</evidence>
<dbReference type="GO" id="GO:0016787">
    <property type="term" value="F:hydrolase activity"/>
    <property type="evidence" value="ECO:0007669"/>
    <property type="project" value="UniProtKB-KW"/>
</dbReference>
<dbReference type="InterPro" id="IPR011545">
    <property type="entry name" value="DEAD/DEAH_box_helicase_dom"/>
</dbReference>
<dbReference type="PROSITE" id="PS00039">
    <property type="entry name" value="DEAD_ATP_HELICASE"/>
    <property type="match status" value="1"/>
</dbReference>
<accession>A0ABD3MN03</accession>
<keyword evidence="1" id="KW-0547">Nucleotide-binding</keyword>
<dbReference type="CDD" id="cd17947">
    <property type="entry name" value="DEADc_DDX27"/>
    <property type="match status" value="1"/>
</dbReference>
<feature type="domain" description="Helicase C-terminal" evidence="8">
    <location>
        <begin position="612"/>
        <end position="760"/>
    </location>
</feature>
<dbReference type="SMART" id="SM00490">
    <property type="entry name" value="HELICc"/>
    <property type="match status" value="1"/>
</dbReference>
<protein>
    <recommendedName>
        <fullName evidence="12">RNA helicase</fullName>
    </recommendedName>
</protein>
<evidence type="ECO:0000313" key="11">
    <source>
        <dbReference type="Proteomes" id="UP001530315"/>
    </source>
</evidence>